<comment type="caution">
    <text evidence="1">The sequence shown here is derived from an EMBL/GenBank/DDBJ whole genome shotgun (WGS) entry which is preliminary data.</text>
</comment>
<keyword evidence="2" id="KW-1185">Reference proteome</keyword>
<gene>
    <name evidence="1" type="ORF">DHEL01_v203729</name>
</gene>
<evidence type="ECO:0000313" key="2">
    <source>
        <dbReference type="Proteomes" id="UP000094444"/>
    </source>
</evidence>
<proteinExistence type="predicted"/>
<dbReference type="Proteomes" id="UP000094444">
    <property type="component" value="Unassembled WGS sequence"/>
</dbReference>
<sequence>MPRLLLPRRRLWLRRRAGMTRMGAMMSTLMTMRLITSCLRGTISMGSRWLILILMDWPSTAERMCRWEKTVAGHQPPLA</sequence>
<name>A0A2P5I5W4_DIAHE</name>
<reference evidence="1" key="1">
    <citation type="submission" date="2017-09" db="EMBL/GenBank/DDBJ databases">
        <title>Polyketide synthases of a Diaporthe helianthi virulent isolate.</title>
        <authorList>
            <person name="Baroncelli R."/>
        </authorList>
    </citation>
    <scope>NUCLEOTIDE SEQUENCE [LARGE SCALE GENOMIC DNA]</scope>
    <source>
        <strain evidence="1">7/96</strain>
    </source>
</reference>
<evidence type="ECO:0000313" key="1">
    <source>
        <dbReference type="EMBL" id="POS77864.1"/>
    </source>
</evidence>
<dbReference type="InParanoid" id="A0A2P5I5W4"/>
<organism evidence="1 2">
    <name type="scientific">Diaporthe helianthi</name>
    <dbReference type="NCBI Taxonomy" id="158607"/>
    <lineage>
        <taxon>Eukaryota</taxon>
        <taxon>Fungi</taxon>
        <taxon>Dikarya</taxon>
        <taxon>Ascomycota</taxon>
        <taxon>Pezizomycotina</taxon>
        <taxon>Sordariomycetes</taxon>
        <taxon>Sordariomycetidae</taxon>
        <taxon>Diaporthales</taxon>
        <taxon>Diaporthaceae</taxon>
        <taxon>Diaporthe</taxon>
    </lineage>
</organism>
<dbReference type="AlphaFoldDB" id="A0A2P5I5W4"/>
<accession>A0A2P5I5W4</accession>
<dbReference type="EMBL" id="MAVT02000233">
    <property type="protein sequence ID" value="POS77864.1"/>
    <property type="molecule type" value="Genomic_DNA"/>
</dbReference>
<protein>
    <submittedName>
        <fullName evidence="1">Uncharacterized protein</fullName>
    </submittedName>
</protein>